<feature type="region of interest" description="Disordered" evidence="1">
    <location>
        <begin position="1"/>
        <end position="26"/>
    </location>
</feature>
<dbReference type="EMBL" id="BLBS01000010">
    <property type="protein sequence ID" value="GET86340.1"/>
    <property type="molecule type" value="Genomic_DNA"/>
</dbReference>
<dbReference type="VEuPathDB" id="TriTrypDB:LtaPh_0908851"/>
<reference evidence="2" key="1">
    <citation type="submission" date="2019-11" db="EMBL/GenBank/DDBJ databases">
        <title>Leishmania tarentolae CDS.</title>
        <authorList>
            <person name="Goto Y."/>
            <person name="Yamagishi J."/>
        </authorList>
    </citation>
    <scope>NUCLEOTIDE SEQUENCE [LARGE SCALE GENOMIC DNA]</scope>
    <source>
        <strain evidence="2">Parrot Tar II</strain>
    </source>
</reference>
<dbReference type="AlphaFoldDB" id="A0A640K9N8"/>
<comment type="caution">
    <text evidence="2">The sequence shown here is derived from an EMBL/GenBank/DDBJ whole genome shotgun (WGS) entry which is preliminary data.</text>
</comment>
<accession>A0A640K9N8</accession>
<evidence type="ECO:0000256" key="1">
    <source>
        <dbReference type="SAM" id="MobiDB-lite"/>
    </source>
</evidence>
<organism evidence="2 3">
    <name type="scientific">Leishmania tarentolae</name>
    <name type="common">Sauroleishmania tarentolae</name>
    <dbReference type="NCBI Taxonomy" id="5689"/>
    <lineage>
        <taxon>Eukaryota</taxon>
        <taxon>Discoba</taxon>
        <taxon>Euglenozoa</taxon>
        <taxon>Kinetoplastea</taxon>
        <taxon>Metakinetoplastina</taxon>
        <taxon>Trypanosomatida</taxon>
        <taxon>Trypanosomatidae</taxon>
        <taxon>Leishmaniinae</taxon>
        <taxon>Leishmania</taxon>
        <taxon>lizard Leishmania</taxon>
    </lineage>
</organism>
<protein>
    <submittedName>
        <fullName evidence="2">Uncharacterized protein</fullName>
    </submittedName>
</protein>
<proteinExistence type="predicted"/>
<sequence length="134" mass="14529">MGGMTGTLPLKEGMSTPPHPPRQREREPCLSFVALQRLLMSGTSIAIECFVTLRESIVNRRCQAELSRSPTFSLDVFLDGRVAPIPLLLLAEVHCTVDAQSGEGASNDQVLLACPLKADEVRHSRVGPDVALHV</sequence>
<evidence type="ECO:0000313" key="2">
    <source>
        <dbReference type="EMBL" id="GET86340.1"/>
    </source>
</evidence>
<evidence type="ECO:0000313" key="3">
    <source>
        <dbReference type="Proteomes" id="UP000419144"/>
    </source>
</evidence>
<gene>
    <name evidence="2" type="ORF">LtaPh_0908851</name>
</gene>
<dbReference type="Proteomes" id="UP000419144">
    <property type="component" value="Unassembled WGS sequence"/>
</dbReference>
<keyword evidence="3" id="KW-1185">Reference proteome</keyword>
<name>A0A640K9N8_LEITA</name>